<proteinExistence type="predicted"/>
<name>A0A4S1WCI8_9SPHN</name>
<dbReference type="AlphaFoldDB" id="A0A4S1WCI8"/>
<dbReference type="EMBL" id="SRXU01000008">
    <property type="protein sequence ID" value="TGX39140.1"/>
    <property type="molecule type" value="Genomic_DNA"/>
</dbReference>
<evidence type="ECO:0000313" key="1">
    <source>
        <dbReference type="EMBL" id="TGX39140.1"/>
    </source>
</evidence>
<evidence type="ECO:0000313" key="2">
    <source>
        <dbReference type="Proteomes" id="UP000309848"/>
    </source>
</evidence>
<protein>
    <submittedName>
        <fullName evidence="1">Uncharacterized protein</fullName>
    </submittedName>
</protein>
<reference evidence="1 2" key="1">
    <citation type="submission" date="2019-04" db="EMBL/GenBank/DDBJ databases">
        <title>Sphingomonas psychrotolerans sp. nov., isolated from soil in the Tianshan Mountains, Xinjiang, China.</title>
        <authorList>
            <person name="Luo Y."/>
            <person name="Sheng H."/>
        </authorList>
    </citation>
    <scope>NUCLEOTIDE SEQUENCE [LARGE SCALE GENOMIC DNA]</scope>
    <source>
        <strain evidence="1 2">KIS18-15</strain>
    </source>
</reference>
<dbReference type="Proteomes" id="UP000309848">
    <property type="component" value="Unassembled WGS sequence"/>
</dbReference>
<sequence length="92" mass="10049">MDHVNQTFESTTVTLDGNSYTDCTFREVTFVYAGGPLEMSNCAMDRFAFQFDGDLARGLFTLYQLFGTEGMLTILRGFTEPGAGGEVTLPVG</sequence>
<dbReference type="OrthoDB" id="2623511at2"/>
<comment type="caution">
    <text evidence="1">The sequence shown here is derived from an EMBL/GenBank/DDBJ whole genome shotgun (WGS) entry which is preliminary data.</text>
</comment>
<accession>A0A4S1WCI8</accession>
<gene>
    <name evidence="1" type="ORF">E5A74_16590</name>
</gene>
<organism evidence="1 2">
    <name type="scientific">Sphingomonas naasensis</name>
    <dbReference type="NCBI Taxonomy" id="1344951"/>
    <lineage>
        <taxon>Bacteria</taxon>
        <taxon>Pseudomonadati</taxon>
        <taxon>Pseudomonadota</taxon>
        <taxon>Alphaproteobacteria</taxon>
        <taxon>Sphingomonadales</taxon>
        <taxon>Sphingomonadaceae</taxon>
        <taxon>Sphingomonas</taxon>
    </lineage>
</organism>
<dbReference type="RefSeq" id="WP_135986757.1">
    <property type="nucleotide sequence ID" value="NZ_JAASQM010000001.1"/>
</dbReference>
<keyword evidence="2" id="KW-1185">Reference proteome</keyword>